<sequence>MAYIIKWSPEAVEDLEAIYNFIARDSVYYAKSVIRKILDSVQNLQFFPKIGRIVPEVNKYEIRERLVYNYRVIYQIKEQTIIVLAIVHSSRLLEKFYERLNR</sequence>
<dbReference type="PANTHER" id="PTHR33755">
    <property type="entry name" value="TOXIN PARE1-RELATED"/>
    <property type="match status" value="1"/>
</dbReference>
<reference evidence="3 4" key="1">
    <citation type="submission" date="2016-02" db="EMBL/GenBank/DDBJ databases">
        <title>Draft genome sequence of Thermodesulfatator sp. S606.</title>
        <authorList>
            <person name="Lai Q."/>
            <person name="Cao J."/>
            <person name="Dupont S."/>
            <person name="Shao Z."/>
            <person name="Jebbar M."/>
            <person name="Alain K."/>
        </authorList>
    </citation>
    <scope>NUCLEOTIDE SEQUENCE [LARGE SCALE GENOMIC DNA]</scope>
    <source>
        <strain evidence="3 4">S606</strain>
    </source>
</reference>
<accession>A0A177E6R6</accession>
<evidence type="ECO:0000256" key="1">
    <source>
        <dbReference type="ARBA" id="ARBA00006226"/>
    </source>
</evidence>
<dbReference type="NCBIfam" id="TIGR02385">
    <property type="entry name" value="RelE_StbE"/>
    <property type="match status" value="1"/>
</dbReference>
<dbReference type="PANTHER" id="PTHR33755:SF5">
    <property type="entry name" value="TYPE II TOXIN-ANTITOXIN SYSTEM RELE_PARE FAMILY TOXIN"/>
    <property type="match status" value="1"/>
</dbReference>
<gene>
    <name evidence="3" type="ORF">TH606_10895</name>
</gene>
<evidence type="ECO:0000313" key="4">
    <source>
        <dbReference type="Proteomes" id="UP000076964"/>
    </source>
</evidence>
<proteinExistence type="inferred from homology"/>
<dbReference type="OrthoDB" id="9798046at2"/>
<protein>
    <submittedName>
        <fullName evidence="3">Plasmid stabilization protein</fullName>
    </submittedName>
</protein>
<dbReference type="InterPro" id="IPR051803">
    <property type="entry name" value="TA_system_RelE-like_toxin"/>
</dbReference>
<dbReference type="Gene3D" id="3.30.2310.20">
    <property type="entry name" value="RelE-like"/>
    <property type="match status" value="1"/>
</dbReference>
<dbReference type="Proteomes" id="UP000076964">
    <property type="component" value="Unassembled WGS sequence"/>
</dbReference>
<dbReference type="InterPro" id="IPR007712">
    <property type="entry name" value="RelE/ParE_toxin"/>
</dbReference>
<name>A0A177E6R6_9BACT</name>
<organism evidence="3 4">
    <name type="scientific">Thermodesulfatator autotrophicus</name>
    <dbReference type="NCBI Taxonomy" id="1795632"/>
    <lineage>
        <taxon>Bacteria</taxon>
        <taxon>Pseudomonadati</taxon>
        <taxon>Thermodesulfobacteriota</taxon>
        <taxon>Thermodesulfobacteria</taxon>
        <taxon>Thermodesulfobacteriales</taxon>
        <taxon>Thermodesulfatatoraceae</taxon>
        <taxon>Thermodesulfatator</taxon>
    </lineage>
</organism>
<keyword evidence="2" id="KW-1277">Toxin-antitoxin system</keyword>
<dbReference type="RefSeq" id="WP_068543984.1">
    <property type="nucleotide sequence ID" value="NZ_LSFI01000085.1"/>
</dbReference>
<evidence type="ECO:0000313" key="3">
    <source>
        <dbReference type="EMBL" id="OAG26709.1"/>
    </source>
</evidence>
<dbReference type="Pfam" id="PF05016">
    <property type="entry name" value="ParE_toxin"/>
    <property type="match status" value="1"/>
</dbReference>
<dbReference type="AlphaFoldDB" id="A0A177E6R6"/>
<dbReference type="EMBL" id="LSFI01000085">
    <property type="protein sequence ID" value="OAG26709.1"/>
    <property type="molecule type" value="Genomic_DNA"/>
</dbReference>
<evidence type="ECO:0000256" key="2">
    <source>
        <dbReference type="ARBA" id="ARBA00022649"/>
    </source>
</evidence>
<dbReference type="InterPro" id="IPR035093">
    <property type="entry name" value="RelE/ParE_toxin_dom_sf"/>
</dbReference>
<comment type="caution">
    <text evidence="3">The sequence shown here is derived from an EMBL/GenBank/DDBJ whole genome shotgun (WGS) entry which is preliminary data.</text>
</comment>
<keyword evidence="4" id="KW-1185">Reference proteome</keyword>
<dbReference type="STRING" id="1795632.TH606_10895"/>
<dbReference type="SUPFAM" id="SSF143011">
    <property type="entry name" value="RelE-like"/>
    <property type="match status" value="1"/>
</dbReference>
<comment type="similarity">
    <text evidence="1">Belongs to the RelE toxin family.</text>
</comment>